<dbReference type="RefSeq" id="WP_253792981.1">
    <property type="nucleotide sequence ID" value="NZ_BAAAUB010000031.1"/>
</dbReference>
<gene>
    <name evidence="1" type="ORF">FHR36_000263</name>
</gene>
<protein>
    <submittedName>
        <fullName evidence="1">Uncharacterized protein</fullName>
    </submittedName>
</protein>
<dbReference type="NCBIfam" id="NF040567">
    <property type="entry name" value="SCO2524_fam"/>
    <property type="match status" value="1"/>
</dbReference>
<dbReference type="InterPro" id="IPR049777">
    <property type="entry name" value="SCO2524-like"/>
</dbReference>
<evidence type="ECO:0000313" key="1">
    <source>
        <dbReference type="EMBL" id="MCP2307171.1"/>
    </source>
</evidence>
<proteinExistence type="predicted"/>
<keyword evidence="2" id="KW-1185">Reference proteome</keyword>
<evidence type="ECO:0000313" key="2">
    <source>
        <dbReference type="Proteomes" id="UP001206483"/>
    </source>
</evidence>
<name>A0ABT1IQH5_9ACTN</name>
<accession>A0ABT1IQH5</accession>
<reference evidence="1 2" key="1">
    <citation type="submission" date="2022-06" db="EMBL/GenBank/DDBJ databases">
        <title>Sequencing the genomes of 1000 actinobacteria strains.</title>
        <authorList>
            <person name="Klenk H.-P."/>
        </authorList>
    </citation>
    <scope>NUCLEOTIDE SEQUENCE [LARGE SCALE GENOMIC DNA]</scope>
    <source>
        <strain evidence="1 2">DSM 41656</strain>
    </source>
</reference>
<dbReference type="EMBL" id="JAMZDX010000001">
    <property type="protein sequence ID" value="MCP2307171.1"/>
    <property type="molecule type" value="Genomic_DNA"/>
</dbReference>
<organism evidence="1 2">
    <name type="scientific">Kitasatospora paracochleata</name>
    <dbReference type="NCBI Taxonomy" id="58354"/>
    <lineage>
        <taxon>Bacteria</taxon>
        <taxon>Bacillati</taxon>
        <taxon>Actinomycetota</taxon>
        <taxon>Actinomycetes</taxon>
        <taxon>Kitasatosporales</taxon>
        <taxon>Streptomycetaceae</taxon>
        <taxon>Kitasatospora</taxon>
    </lineage>
</organism>
<comment type="caution">
    <text evidence="1">The sequence shown here is derived from an EMBL/GenBank/DDBJ whole genome shotgun (WGS) entry which is preliminary data.</text>
</comment>
<sequence>MRIQPRQQLLEIWQAIGRQSFSDKAWEFGAGGDASSVSDAEQLLCVLYPATELPSLRLDVPDETAEDVLAALRGLGDSVQIPRKMVEAIAEFMGRHTEDGAPSFAAGHYIEALDTAERPTPEQYRLGVVDSYSLSITLALATLGFLKVFRRTLRRADLREMADKLEEATSLRLSAAMAALLRSFTVSVFEPDSERGRTLCSMVNQTGAPNRTVVQQLQRRLQPLRATVRDYFTLGLTTTGDLDNENLLFECGWSWGIVKGNPPVDTSEDVGFQPEGVAEAAPYLYFTVVALDGIADLFSDRTLTLGLLNEGQQRMAQALQLRWELTQQYWSALARFDDEAWPLEDIPWRTTDQRESAYFSLLVASILVQDLVRRRATDDDLTRTVAIMEELAVRSRTTRRMGRDDGALRLHDPGVVLTLYGSEELGPLLRWAVSDFSAQLLKRSLQLGGLSRNIGAHDRLIRLAERVMDHLWQRRIGDGPGTLLWDDLSAAYPETVPRPPRLAWNMTERVTECLVVAAGVIGQTPIRSPRLIEVATDLLSEADHLLDKEMMQLSAGGFRSVQDTLHEAEVQLQRARRIVRDRPGTACALALDVLAKLDGLAAARRAAGGRG</sequence>
<dbReference type="Proteomes" id="UP001206483">
    <property type="component" value="Unassembled WGS sequence"/>
</dbReference>